<protein>
    <submittedName>
        <fullName evidence="1">Sensor of ECF-type sigma factor</fullName>
    </submittedName>
</protein>
<proteinExistence type="predicted"/>
<sequence length="128" mass="15292">MKEKKEQVKSQKVAFITQELNLTPDEAAKFWPIYNAFEEKQAEIRKQKVKSYMDRQDDDQLDKMSEKEAQAALNQMESTEDELYKLRKKFVADLKNVLPAVKILKLKRAEEEFNRKLVEQLRDRRARN</sequence>
<reference evidence="2" key="1">
    <citation type="submission" date="2019-01" db="EMBL/GenBank/DDBJ databases">
        <title>Cytophagaceae bacterium strain CAR-16.</title>
        <authorList>
            <person name="Chen W.-M."/>
        </authorList>
    </citation>
    <scope>NUCLEOTIDE SEQUENCE [LARGE SCALE GENOMIC DNA]</scope>
    <source>
        <strain evidence="2">WWJ-16</strain>
    </source>
</reference>
<evidence type="ECO:0000313" key="1">
    <source>
        <dbReference type="EMBL" id="RXR21544.1"/>
    </source>
</evidence>
<dbReference type="EMBL" id="SBKN01000008">
    <property type="protein sequence ID" value="RXR21544.1"/>
    <property type="molecule type" value="Genomic_DNA"/>
</dbReference>
<dbReference type="Proteomes" id="UP000289857">
    <property type="component" value="Unassembled WGS sequence"/>
</dbReference>
<dbReference type="AlphaFoldDB" id="A0A4Q1K7F0"/>
<dbReference type="OrthoDB" id="675330at2"/>
<gene>
    <name evidence="1" type="ORF">EQG61_12390</name>
</gene>
<keyword evidence="2" id="KW-1185">Reference proteome</keyword>
<comment type="caution">
    <text evidence="1">The sequence shown here is derived from an EMBL/GenBank/DDBJ whole genome shotgun (WGS) entry which is preliminary data.</text>
</comment>
<evidence type="ECO:0000313" key="2">
    <source>
        <dbReference type="Proteomes" id="UP000289857"/>
    </source>
</evidence>
<name>A0A4Q1K7F0_9FLAO</name>
<dbReference type="Gene3D" id="1.20.120.1490">
    <property type="match status" value="1"/>
</dbReference>
<organism evidence="1 2">
    <name type="scientific">Flavobacterium stagni</name>
    <dbReference type="NCBI Taxonomy" id="2506421"/>
    <lineage>
        <taxon>Bacteria</taxon>
        <taxon>Pseudomonadati</taxon>
        <taxon>Bacteroidota</taxon>
        <taxon>Flavobacteriia</taxon>
        <taxon>Flavobacteriales</taxon>
        <taxon>Flavobacteriaceae</taxon>
        <taxon>Flavobacterium</taxon>
    </lineage>
</organism>
<accession>A0A4Q1K7F0</accession>